<gene>
    <name evidence="4" type="ORF">CU669_18905</name>
</gene>
<dbReference type="InterPro" id="IPR032508">
    <property type="entry name" value="FecR_C"/>
</dbReference>
<feature type="domain" description="Protein FecR C-terminal" evidence="3">
    <location>
        <begin position="262"/>
        <end position="329"/>
    </location>
</feature>
<dbReference type="InterPro" id="IPR006860">
    <property type="entry name" value="FecR"/>
</dbReference>
<evidence type="ECO:0000313" key="5">
    <source>
        <dbReference type="Proteomes" id="UP000251075"/>
    </source>
</evidence>
<evidence type="ECO:0000259" key="2">
    <source>
        <dbReference type="Pfam" id="PF04773"/>
    </source>
</evidence>
<dbReference type="GO" id="GO:0016989">
    <property type="term" value="F:sigma factor antagonist activity"/>
    <property type="evidence" value="ECO:0007669"/>
    <property type="project" value="TreeGrafter"/>
</dbReference>
<dbReference type="Pfam" id="PF16344">
    <property type="entry name" value="FecR_C"/>
    <property type="match status" value="1"/>
</dbReference>
<evidence type="ECO:0000259" key="3">
    <source>
        <dbReference type="Pfam" id="PF16344"/>
    </source>
</evidence>
<dbReference type="InterPro" id="IPR012373">
    <property type="entry name" value="Ferrdict_sens_TM"/>
</dbReference>
<keyword evidence="1" id="KW-0472">Membrane</keyword>
<name>A0A364NTC0_9PROT</name>
<dbReference type="Pfam" id="PF04773">
    <property type="entry name" value="FecR"/>
    <property type="match status" value="1"/>
</dbReference>
<dbReference type="Gene3D" id="3.55.50.30">
    <property type="match status" value="1"/>
</dbReference>
<accession>A0A364NTC0</accession>
<keyword evidence="5" id="KW-1185">Reference proteome</keyword>
<comment type="caution">
    <text evidence="4">The sequence shown here is derived from an EMBL/GenBank/DDBJ whole genome shotgun (WGS) entry which is preliminary data.</text>
</comment>
<dbReference type="Gene3D" id="2.60.120.1440">
    <property type="match status" value="1"/>
</dbReference>
<proteinExistence type="predicted"/>
<dbReference type="Proteomes" id="UP000251075">
    <property type="component" value="Unassembled WGS sequence"/>
</dbReference>
<evidence type="ECO:0000313" key="4">
    <source>
        <dbReference type="EMBL" id="RAU20318.1"/>
    </source>
</evidence>
<reference evidence="4 5" key="1">
    <citation type="submission" date="2017-11" db="EMBL/GenBank/DDBJ databases">
        <title>Draft genome sequence of magnetotactic bacterium Magnetospirillum kuznetsovii LBB-42.</title>
        <authorList>
            <person name="Grouzdev D.S."/>
            <person name="Rysina M.S."/>
            <person name="Baslerov R.V."/>
            <person name="Koziaeva V."/>
        </authorList>
    </citation>
    <scope>NUCLEOTIDE SEQUENCE [LARGE SCALE GENOMIC DNA]</scope>
    <source>
        <strain evidence="4 5">LBB-42</strain>
    </source>
</reference>
<evidence type="ECO:0000256" key="1">
    <source>
        <dbReference type="SAM" id="Phobius"/>
    </source>
</evidence>
<feature type="transmembrane region" description="Helical" evidence="1">
    <location>
        <begin position="103"/>
        <end position="127"/>
    </location>
</feature>
<dbReference type="AlphaFoldDB" id="A0A364NTC0"/>
<keyword evidence="1" id="KW-1133">Transmembrane helix</keyword>
<feature type="domain" description="FecR protein" evidence="2">
    <location>
        <begin position="137"/>
        <end position="221"/>
    </location>
</feature>
<keyword evidence="1" id="KW-0812">Transmembrane</keyword>
<dbReference type="EMBL" id="PGTO01000026">
    <property type="protein sequence ID" value="RAU20318.1"/>
    <property type="molecule type" value="Genomic_DNA"/>
</dbReference>
<protein>
    <submittedName>
        <fullName evidence="4">Uncharacterized protein</fullName>
    </submittedName>
</protein>
<dbReference type="PANTHER" id="PTHR30273">
    <property type="entry name" value="PERIPLASMIC SIGNAL SENSOR AND SIGMA FACTOR ACTIVATOR FECR-RELATED"/>
    <property type="match status" value="1"/>
</dbReference>
<organism evidence="4 5">
    <name type="scientific">Paramagnetospirillum kuznetsovii</name>
    <dbReference type="NCBI Taxonomy" id="2053833"/>
    <lineage>
        <taxon>Bacteria</taxon>
        <taxon>Pseudomonadati</taxon>
        <taxon>Pseudomonadota</taxon>
        <taxon>Alphaproteobacteria</taxon>
        <taxon>Rhodospirillales</taxon>
        <taxon>Magnetospirillaceae</taxon>
        <taxon>Paramagnetospirillum</taxon>
    </lineage>
</organism>
<sequence length="334" mass="36081">MPSTDCHPVAAKSSCCTDWTVCPMPRWPGHWESRAAWLKSTWPAPKHNFGRNLPIILTARQSPMLDSAMARPDDIIASKIGVLRSVYAGEINALKRRGRRRRALRLGGLLAIGGCVAVAALLGQFGWREVAAGKTAPTILALGDGSRIHLDAGGVVEIPLAPWRREARLLKGDAVFDVIHDDAHPFVVRSGTATVTDLGTRFLVRAGRESIGVAVFEGRVEIVSAMLPAMLDAGHAAEISKDGIVPAAMPDEAEATAWRNGRIVFRNTPLSVVAERLSRYRPEPVRVATPTIADLKVSGSFRIDDPEGVLQTLERALPIRVRRDGAAVTLTARP</sequence>
<dbReference type="PANTHER" id="PTHR30273:SF2">
    <property type="entry name" value="PROTEIN FECR"/>
    <property type="match status" value="1"/>
</dbReference>